<feature type="transmembrane region" description="Helical" evidence="7">
    <location>
        <begin position="904"/>
        <end position="922"/>
    </location>
</feature>
<comment type="subcellular location">
    <subcellularLocation>
        <location evidence="1">Cell membrane</location>
        <topology evidence="1">Multi-pass membrane protein</topology>
    </subcellularLocation>
</comment>
<dbReference type="SUPFAM" id="SSF56954">
    <property type="entry name" value="Outer membrane efflux proteins (OEP)"/>
    <property type="match status" value="1"/>
</dbReference>
<accession>A0A1J5SP05</accession>
<dbReference type="Gene3D" id="3.30.70.1430">
    <property type="entry name" value="Multidrug efflux transporter AcrB pore domain"/>
    <property type="match status" value="2"/>
</dbReference>
<keyword evidence="3" id="KW-1003">Cell membrane</keyword>
<feature type="transmembrane region" description="Helical" evidence="7">
    <location>
        <begin position="394"/>
        <end position="417"/>
    </location>
</feature>
<dbReference type="EMBL" id="MLJW01000048">
    <property type="protein sequence ID" value="OIR05776.1"/>
    <property type="molecule type" value="Genomic_DNA"/>
</dbReference>
<feature type="transmembrane region" description="Helical" evidence="7">
    <location>
        <begin position="1008"/>
        <end position="1034"/>
    </location>
</feature>
<dbReference type="InterPro" id="IPR001036">
    <property type="entry name" value="Acrflvin-R"/>
</dbReference>
<gene>
    <name evidence="8" type="primary">czcA_11</name>
    <name evidence="8" type="ORF">GALL_122110</name>
</gene>
<feature type="transmembrane region" description="Helical" evidence="7">
    <location>
        <begin position="528"/>
        <end position="561"/>
    </location>
</feature>
<feature type="transmembrane region" description="Helical" evidence="7">
    <location>
        <begin position="1046"/>
        <end position="1065"/>
    </location>
</feature>
<evidence type="ECO:0000256" key="4">
    <source>
        <dbReference type="ARBA" id="ARBA00022692"/>
    </source>
</evidence>
<keyword evidence="6 7" id="KW-0472">Membrane</keyword>
<dbReference type="Gene3D" id="3.30.2090.10">
    <property type="entry name" value="Multidrug efflux transporter AcrB TolC docking domain, DN and DC subdomains"/>
    <property type="match status" value="2"/>
</dbReference>
<dbReference type="Gene3D" id="3.30.70.1320">
    <property type="entry name" value="Multidrug efflux transporter AcrB pore domain like"/>
    <property type="match status" value="1"/>
</dbReference>
<dbReference type="Gene3D" id="1.20.1600.10">
    <property type="entry name" value="Outer membrane efflux proteins (OEP)"/>
    <property type="match status" value="1"/>
</dbReference>
<dbReference type="SUPFAM" id="SSF82714">
    <property type="entry name" value="Multidrug efflux transporter AcrB TolC docking domain, DN and DC subdomains"/>
    <property type="match status" value="2"/>
</dbReference>
<dbReference type="Gene3D" id="3.30.70.1440">
    <property type="entry name" value="Multidrug efflux transporter AcrB pore domain"/>
    <property type="match status" value="1"/>
</dbReference>
<evidence type="ECO:0000256" key="3">
    <source>
        <dbReference type="ARBA" id="ARBA00022475"/>
    </source>
</evidence>
<name>A0A1J5SP05_9ZZZZ</name>
<dbReference type="InterPro" id="IPR027463">
    <property type="entry name" value="AcrB_DN_DC_subdom"/>
</dbReference>
<dbReference type="GO" id="GO:0042910">
    <property type="term" value="F:xenobiotic transmembrane transporter activity"/>
    <property type="evidence" value="ECO:0007669"/>
    <property type="project" value="TreeGrafter"/>
</dbReference>
<evidence type="ECO:0000313" key="8">
    <source>
        <dbReference type="EMBL" id="OIR05776.1"/>
    </source>
</evidence>
<dbReference type="Pfam" id="PF00873">
    <property type="entry name" value="ACR_tran"/>
    <property type="match status" value="1"/>
</dbReference>
<evidence type="ECO:0000256" key="7">
    <source>
        <dbReference type="SAM" id="Phobius"/>
    </source>
</evidence>
<dbReference type="PANTHER" id="PTHR32063:SF24">
    <property type="entry name" value="CATION EFFLUX SYSTEM (ACRB_ACRD_ACRF FAMILY)"/>
    <property type="match status" value="1"/>
</dbReference>
<comment type="caution">
    <text evidence="8">The sequence shown here is derived from an EMBL/GenBank/DDBJ whole genome shotgun (WGS) entry which is preliminary data.</text>
</comment>
<feature type="transmembrane region" description="Helical" evidence="7">
    <location>
        <begin position="928"/>
        <end position="951"/>
    </location>
</feature>
<evidence type="ECO:0000256" key="2">
    <source>
        <dbReference type="ARBA" id="ARBA00022448"/>
    </source>
</evidence>
<dbReference type="PRINTS" id="PR00702">
    <property type="entry name" value="ACRIFLAVINRP"/>
</dbReference>
<organism evidence="8">
    <name type="scientific">mine drainage metagenome</name>
    <dbReference type="NCBI Taxonomy" id="410659"/>
    <lineage>
        <taxon>unclassified sequences</taxon>
        <taxon>metagenomes</taxon>
        <taxon>ecological metagenomes</taxon>
    </lineage>
</organism>
<protein>
    <submittedName>
        <fullName evidence="8">Cobalt-zinc-cadmium resistance protein CzcA</fullName>
    </submittedName>
</protein>
<feature type="transmembrane region" description="Helical" evidence="7">
    <location>
        <begin position="878"/>
        <end position="897"/>
    </location>
</feature>
<feature type="transmembrane region" description="Helical" evidence="7">
    <location>
        <begin position="453"/>
        <end position="472"/>
    </location>
</feature>
<keyword evidence="2" id="KW-0813">Transport</keyword>
<feature type="transmembrane region" description="Helical" evidence="7">
    <location>
        <begin position="979"/>
        <end position="996"/>
    </location>
</feature>
<dbReference type="PANTHER" id="PTHR32063">
    <property type="match status" value="1"/>
</dbReference>
<feature type="transmembrane region" description="Helical" evidence="7">
    <location>
        <begin position="345"/>
        <end position="361"/>
    </location>
</feature>
<dbReference type="NCBIfam" id="TIGR00914">
    <property type="entry name" value="2A0601"/>
    <property type="match status" value="1"/>
</dbReference>
<sequence>MLHAIIRFSIKNKLIVGLLVLGLIIYGAYSVTKLPIDAVPDITNNQVLVITTAPSLGAPDVERFITVPIEQATRNVPGITEQRSFSRFGLSLVTIVFDDKTDVYWARQQVSERLVKVQSQIPAGLGTPEMGPVTTGLGEIFQYVVKAKKGYEGKYDLTELRNIQDWIVRRQLLGTDGVADVSSFGGLVKQYEVSVNTDKLKSFQLTINDVYKALNENNQNAGGAYIEKGPNVLFIRSEGLVKNISDIGNIVVKQVNGSIPVLVKHIADIKLGNAIRFGATVYNNEGEVAGAVVMMLKGENSNKVIGNIKSKIKEIEKALPEGVVIEPFLDRTKMVNNAIGTVEQNLLEGALIVIFVLVLFLGNLRAGLVVASVIPLSMLFAVIMMNLFGVSGNLMSLGALDFGLLIDGAVIIVEAVMHKISHHSGFKESFKMNQHQMDVEVEESAGKMMNSAVFGQIIILIVYLPILTLEGIEGKMFRPMAQTVSFAIIGAFLLSLTYVPMVSSFFLSKKVHHKETFSDKMMKFFQSMYKPVLSWVLKIPVIAVVSSFIWFIISIFILASLGGEFIPKLEEGDFAVDTRLLTGSSISNTIQTTQKTATVLLNNFPEVEKVVTKIGAGEIPTDPMPFEAADMMVILKDKKEWKNAETFDELAEKMSKALEQVPGVATGFQFPVQMRFNELMTGARQDVVCKIFGDDLDSLAEHAKELGKIIKSVDGAKDLYVETVTGVPQMVITYNREAIARFGASVQEINRTVQTAYAGAAAGLVFEGDRRYDLVIRLNKEQKQNIDNISNLMIGLPNGEQVPLNVLASIEMKDGPYQIQREDARRRITIGFNVRGRDVQTIVKELQQKVEKGIKFPPGYYITYGGQYENLQRASKRLSIAVPIALLLILVMLYFAFNKIKYSLLIFSAIPLSAIGGVFALWTRGMPFSISAGVGFIALFGVAVLNGIVLISEMNRLRHDGVKDLHQVIFQATQVRLRPVLMTAAVASLGFMPMALSHGAGAEVQRPLATVVIGGLVTATILTLLVLPSLYLLFERKKKRIPKMKNIATVIILLIISSATFGQTVTKKISLKELTETAMNNAQSIKVSLLQEKYYQTLKGSAGELPKMQVSTEFGNYNSLFFDSRFGITQSFATAGFYKKQSNLLESYFKTATAQTLIQKAELKKLIEQLYIELQFLYAKQKVLQNLDGIYSSYQKIAKLRFEKGESNLLEKTTLDNQSAQNQLMLQMLQSDIHSVQLQISVVLQNDMLIEPADTFTAARKLFDQALLKDHPYLKFYQQQQLQSAAQTELEKARLKPEFFAGYNNQSIIGWQLNKDKTETYYAGGNRFSSVSAGISVPIFNKAIKAKIQAAKVNEQVSSASFDLVHQNLQSRLLKAFQDYDKFCNAVEYYGGKGLLESNTIIKTADLNYRNGQINYIEWATLFHQAFFIQLEYVNALREQHLAESEINYLLQNN</sequence>
<dbReference type="Gene3D" id="1.20.1640.10">
    <property type="entry name" value="Multidrug efflux transporter AcrB transmembrane domain"/>
    <property type="match status" value="2"/>
</dbReference>
<evidence type="ECO:0000256" key="5">
    <source>
        <dbReference type="ARBA" id="ARBA00022989"/>
    </source>
</evidence>
<proteinExistence type="predicted"/>
<keyword evidence="4 7" id="KW-0812">Transmembrane</keyword>
<keyword evidence="5 7" id="KW-1133">Transmembrane helix</keyword>
<reference evidence="8" key="1">
    <citation type="submission" date="2016-10" db="EMBL/GenBank/DDBJ databases">
        <title>Sequence of Gallionella enrichment culture.</title>
        <authorList>
            <person name="Poehlein A."/>
            <person name="Muehling M."/>
            <person name="Daniel R."/>
        </authorList>
    </citation>
    <scope>NUCLEOTIDE SEQUENCE</scope>
</reference>
<feature type="transmembrane region" description="Helical" evidence="7">
    <location>
        <begin position="484"/>
        <end position="507"/>
    </location>
</feature>
<feature type="transmembrane region" description="Helical" evidence="7">
    <location>
        <begin position="368"/>
        <end position="388"/>
    </location>
</feature>
<dbReference type="InterPro" id="IPR004763">
    <property type="entry name" value="CusA-like"/>
</dbReference>
<dbReference type="GO" id="GO:0005886">
    <property type="term" value="C:plasma membrane"/>
    <property type="evidence" value="ECO:0007669"/>
    <property type="project" value="UniProtKB-SubCell"/>
</dbReference>
<dbReference type="SUPFAM" id="SSF82693">
    <property type="entry name" value="Multidrug efflux transporter AcrB pore domain, PN1, PN2, PC1 and PC2 subdomains"/>
    <property type="match status" value="2"/>
</dbReference>
<dbReference type="SUPFAM" id="SSF82866">
    <property type="entry name" value="Multidrug efflux transporter AcrB transmembrane domain"/>
    <property type="match status" value="2"/>
</dbReference>
<evidence type="ECO:0000256" key="1">
    <source>
        <dbReference type="ARBA" id="ARBA00004651"/>
    </source>
</evidence>
<dbReference type="GO" id="GO:0015562">
    <property type="term" value="F:efflux transmembrane transporter activity"/>
    <property type="evidence" value="ECO:0007669"/>
    <property type="project" value="InterPro"/>
</dbReference>
<dbReference type="GO" id="GO:0008324">
    <property type="term" value="F:monoatomic cation transmembrane transporter activity"/>
    <property type="evidence" value="ECO:0007669"/>
    <property type="project" value="InterPro"/>
</dbReference>
<evidence type="ECO:0000256" key="6">
    <source>
        <dbReference type="ARBA" id="ARBA00023136"/>
    </source>
</evidence>